<keyword evidence="8" id="KW-0051">Antiviral defense</keyword>
<evidence type="ECO:0000256" key="4">
    <source>
        <dbReference type="ARBA" id="ARBA00022741"/>
    </source>
</evidence>
<dbReference type="PROSITE" id="PS51643">
    <property type="entry name" value="HD_CAS3"/>
    <property type="match status" value="1"/>
</dbReference>
<keyword evidence="10" id="KW-0255">Endonuclease</keyword>
<dbReference type="RefSeq" id="WP_109235532.1">
    <property type="nucleotide sequence ID" value="NZ_BMXZ01000001.1"/>
</dbReference>
<comment type="caution">
    <text evidence="10">The sequence shown here is derived from an EMBL/GenBank/DDBJ whole genome shotgun (WGS) entry which is preliminary data.</text>
</comment>
<reference evidence="10 11" key="1">
    <citation type="journal article" date="2018" name="Genome Announc.">
        <title>Ignatzschineria cameli sp. nov., isolated from necrotic foot tissue of dromedaries (Camelus dromedarius) and associated maggots (Wohlfahrtia species) in Dubai.</title>
        <authorList>
            <person name="Tsang C.C."/>
            <person name="Tang J.Y."/>
            <person name="Fong J.Y."/>
            <person name="Kinne J."/>
            <person name="Lee H.H."/>
            <person name="Joseph M."/>
            <person name="Jose S."/>
            <person name="Schuster R.K."/>
            <person name="Tang Y."/>
            <person name="Sivakumar S."/>
            <person name="Chen J.H."/>
            <person name="Teng J.L."/>
            <person name="Lau S.K."/>
            <person name="Wernery U."/>
            <person name="Woo P.C."/>
        </authorList>
    </citation>
    <scope>NUCLEOTIDE SEQUENCE [LARGE SCALE GENOMIC DNA]</scope>
    <source>
        <strain evidence="10 11">KCTC 22643</strain>
    </source>
</reference>
<keyword evidence="11" id="KW-1185">Reference proteome</keyword>
<evidence type="ECO:0000313" key="11">
    <source>
        <dbReference type="Proteomes" id="UP000244948"/>
    </source>
</evidence>
<dbReference type="InterPro" id="IPR054712">
    <property type="entry name" value="Cas3-like_dom"/>
</dbReference>
<evidence type="ECO:0000256" key="5">
    <source>
        <dbReference type="ARBA" id="ARBA00022801"/>
    </source>
</evidence>
<comment type="similarity">
    <text evidence="2">In the central section; belongs to the CRISPR-associated helicase Cas3 family.</text>
</comment>
<dbReference type="GO" id="GO:0046872">
    <property type="term" value="F:metal ion binding"/>
    <property type="evidence" value="ECO:0007669"/>
    <property type="project" value="UniProtKB-KW"/>
</dbReference>
<name>A0A2U2AMH4_9GAMM</name>
<dbReference type="SMART" id="SM00487">
    <property type="entry name" value="DEXDc"/>
    <property type="match status" value="1"/>
</dbReference>
<dbReference type="SUPFAM" id="SSF52540">
    <property type="entry name" value="P-loop containing nucleoside triphosphate hydrolases"/>
    <property type="match status" value="1"/>
</dbReference>
<dbReference type="NCBIfam" id="TIGR01596">
    <property type="entry name" value="cas3_HD"/>
    <property type="match status" value="1"/>
</dbReference>
<dbReference type="Pfam" id="PF22590">
    <property type="entry name" value="Cas3-like_C_2"/>
    <property type="match status" value="1"/>
</dbReference>
<dbReference type="InterPro" id="IPR027417">
    <property type="entry name" value="P-loop_NTPase"/>
</dbReference>
<feature type="domain" description="HD Cas3-type" evidence="9">
    <location>
        <begin position="113"/>
        <end position="353"/>
    </location>
</feature>
<dbReference type="InterPro" id="IPR011545">
    <property type="entry name" value="DEAD/DEAH_box_helicase_dom"/>
</dbReference>
<evidence type="ECO:0000256" key="2">
    <source>
        <dbReference type="ARBA" id="ARBA00009046"/>
    </source>
</evidence>
<dbReference type="Proteomes" id="UP000244948">
    <property type="component" value="Unassembled WGS sequence"/>
</dbReference>
<dbReference type="Gene3D" id="3.40.50.300">
    <property type="entry name" value="P-loop containing nucleotide triphosphate hydrolases"/>
    <property type="match status" value="1"/>
</dbReference>
<comment type="similarity">
    <text evidence="1">In the N-terminal section; belongs to the CRISPR-associated nuclease Cas3-HD family.</text>
</comment>
<dbReference type="Gene3D" id="1.10.3210.30">
    <property type="match status" value="1"/>
</dbReference>
<dbReference type="EMBL" id="QEWR01000002">
    <property type="protein sequence ID" value="PWD84336.1"/>
    <property type="molecule type" value="Genomic_DNA"/>
</dbReference>
<keyword evidence="3" id="KW-0479">Metal-binding</keyword>
<dbReference type="GO" id="GO:0051607">
    <property type="term" value="P:defense response to virus"/>
    <property type="evidence" value="ECO:0007669"/>
    <property type="project" value="UniProtKB-KW"/>
</dbReference>
<dbReference type="InterPro" id="IPR014001">
    <property type="entry name" value="Helicase_ATP-bd"/>
</dbReference>
<sequence>MMVTFISQCEKKALNRTRRVLDAYANRIGDNVWQTIITEEGLLMVKKLLRRTASKNTAVSCHWIRSRSRSDLLWVVGNRNRFNEMGYVPVNWTMKDLITDVMTMKAKENELYANTQLQPLAEHLFAVGWLAEEIFKRTVKNDEYQKLSQIAFLAGCLHDLGKLDPYFQEWVRKGKQKNPEDDGQHIDVKFTFDKHPRHNEISAILLAIFDSELQGLNLRQKEALIHTIYWHHAKPFRKTDDFEEVFKAYEYLRKNLDSSAFQKLIVGTKELLKEIQRVADQYQNRESLITRQNWSVDALEDLFEQFEYHYKGKTFAEFKSYSLTDDFDRLRNNIQKNAHNNLLRSCLISADRLISQQTAENLVSLIAEGRLDTLIEDMVEDDVSLLMPHLESASTKFPLSDRTKTQNKMAEVLSQKRDIPVLAGPAGCGKTRIALEWARLQKASQIIWVCPRVQVCQGIFQELIETYLPDADVEIFTGEFKYTNEWGNETPEEDYFSGDVIVTTIDQIFGSIVSHTRVDSLIPFMQAHVVFDEFHEYIPMDIFNILFAELIANKNMHENYQKKALLVSATPHYFYLKEILGVHPEDVVEMASFNPSQYQLQFVEYDEKSLDNNPFFQSYENNTFVISNTALTAQLGFIYQKDQENSILFHSKYKKSDKRILFDEVYNSFKKDGTHKYAVLRSGPIVQASLNISADAMLTEMTSPENMLQRLGRLDRFGQNKDPNILTIAVTEAVKNGKSLGTSAYFLNQLNSLQTTKHWYDFLQEKIGERTFLLTELYQIYKDFYHSELGFRATQEDLERAIKQSITLIGKKVAEPSVVVKNKTKDQKVRISKNSLRGDSRFVQLALLDLDDYQHPIFMNAYAYEPPLDDMSEYDNLTESLAAVRDLLPFIAQKQGIIDPSHPMKGIPAKKIKLREQVLEGYARDPDYPLYLSYHIDDLDKVGGVGQRNEHAIYYAICSQQAIGMIAYDKLQLLNHSQGEDNHE</sequence>
<dbReference type="AlphaFoldDB" id="A0A2U2AMH4"/>
<keyword evidence="6" id="KW-0347">Helicase</keyword>
<dbReference type="SUPFAM" id="SSF109604">
    <property type="entry name" value="HD-domain/PDEase-like"/>
    <property type="match status" value="1"/>
</dbReference>
<organism evidence="10 11">
    <name type="scientific">Ignatzschineria indica</name>
    <dbReference type="NCBI Taxonomy" id="472583"/>
    <lineage>
        <taxon>Bacteria</taxon>
        <taxon>Pseudomonadati</taxon>
        <taxon>Pseudomonadota</taxon>
        <taxon>Gammaproteobacteria</taxon>
        <taxon>Cardiobacteriales</taxon>
        <taxon>Ignatzschineriaceae</taxon>
        <taxon>Ignatzschineria</taxon>
    </lineage>
</organism>
<dbReference type="Pfam" id="PF18019">
    <property type="entry name" value="Cas3_HD"/>
    <property type="match status" value="1"/>
</dbReference>
<keyword evidence="5" id="KW-0378">Hydrolase</keyword>
<dbReference type="GO" id="GO:0004386">
    <property type="term" value="F:helicase activity"/>
    <property type="evidence" value="ECO:0007669"/>
    <property type="project" value="UniProtKB-KW"/>
</dbReference>
<evidence type="ECO:0000256" key="8">
    <source>
        <dbReference type="ARBA" id="ARBA00023118"/>
    </source>
</evidence>
<keyword evidence="4" id="KW-0547">Nucleotide-binding</keyword>
<dbReference type="GO" id="GO:0016787">
    <property type="term" value="F:hydrolase activity"/>
    <property type="evidence" value="ECO:0007669"/>
    <property type="project" value="UniProtKB-KW"/>
</dbReference>
<keyword evidence="10" id="KW-0540">Nuclease</keyword>
<evidence type="ECO:0000256" key="6">
    <source>
        <dbReference type="ARBA" id="ARBA00022806"/>
    </source>
</evidence>
<dbReference type="GO" id="GO:0004519">
    <property type="term" value="F:endonuclease activity"/>
    <property type="evidence" value="ECO:0007669"/>
    <property type="project" value="UniProtKB-KW"/>
</dbReference>
<evidence type="ECO:0000256" key="7">
    <source>
        <dbReference type="ARBA" id="ARBA00022840"/>
    </source>
</evidence>
<evidence type="ECO:0000256" key="3">
    <source>
        <dbReference type="ARBA" id="ARBA00022723"/>
    </source>
</evidence>
<gene>
    <name evidence="10" type="ORF">DC082_01985</name>
</gene>
<dbReference type="InterPro" id="IPR006483">
    <property type="entry name" value="CRISPR-assoc_Cas3_HD"/>
</dbReference>
<dbReference type="GO" id="GO:0005524">
    <property type="term" value="F:ATP binding"/>
    <property type="evidence" value="ECO:0007669"/>
    <property type="project" value="UniProtKB-KW"/>
</dbReference>
<evidence type="ECO:0000259" key="9">
    <source>
        <dbReference type="PROSITE" id="PS51643"/>
    </source>
</evidence>
<keyword evidence="7" id="KW-0067">ATP-binding</keyword>
<evidence type="ECO:0000313" key="10">
    <source>
        <dbReference type="EMBL" id="PWD84336.1"/>
    </source>
</evidence>
<evidence type="ECO:0000256" key="1">
    <source>
        <dbReference type="ARBA" id="ARBA00006847"/>
    </source>
</evidence>
<dbReference type="InterPro" id="IPR038257">
    <property type="entry name" value="CRISPR-assoc_Cas3_HD_sf"/>
</dbReference>
<proteinExistence type="inferred from homology"/>
<accession>A0A2U2AMH4</accession>
<dbReference type="Pfam" id="PF00270">
    <property type="entry name" value="DEAD"/>
    <property type="match status" value="1"/>
</dbReference>
<protein>
    <submittedName>
        <fullName evidence="10">CRISPR-associated endonuclease Cas3</fullName>
    </submittedName>
</protein>
<dbReference type="GO" id="GO:0003676">
    <property type="term" value="F:nucleic acid binding"/>
    <property type="evidence" value="ECO:0007669"/>
    <property type="project" value="InterPro"/>
</dbReference>
<dbReference type="Pfam" id="PF21384">
    <property type="entry name" value="Cas3_I-F_Cas2"/>
    <property type="match status" value="1"/>
</dbReference>
<dbReference type="InterPro" id="IPR048823">
    <property type="entry name" value="Cas3_I-F_Cas2"/>
</dbReference>